<proteinExistence type="predicted"/>
<dbReference type="RefSeq" id="XP_007688606.1">
    <property type="nucleotide sequence ID" value="XM_007690416.1"/>
</dbReference>
<organism evidence="1 2">
    <name type="scientific">Bipolaris oryzae ATCC 44560</name>
    <dbReference type="NCBI Taxonomy" id="930090"/>
    <lineage>
        <taxon>Eukaryota</taxon>
        <taxon>Fungi</taxon>
        <taxon>Dikarya</taxon>
        <taxon>Ascomycota</taxon>
        <taxon>Pezizomycotina</taxon>
        <taxon>Dothideomycetes</taxon>
        <taxon>Pleosporomycetidae</taxon>
        <taxon>Pleosporales</taxon>
        <taxon>Pleosporineae</taxon>
        <taxon>Pleosporaceae</taxon>
        <taxon>Bipolaris</taxon>
    </lineage>
</organism>
<dbReference type="Proteomes" id="UP000054032">
    <property type="component" value="Unassembled WGS sequence"/>
</dbReference>
<sequence>YSSRLRVDHAQPHVSVRLADPAKHCIALSVPSRHVHAEASDTCQIPLAVGGRSSVAAAAGSWLICLWPVVCAVDSGVAPIRSLMYVFLFRQVGREFMPLVELVSSCSMVGAPLRPSDLLQADIQPTGFDHTHCCPGIPQGSTL</sequence>
<dbReference type="KEGG" id="bor:COCMIDRAFT_97058"/>
<reference evidence="1 2" key="1">
    <citation type="journal article" date="2013" name="PLoS Genet.">
        <title>Comparative genome structure, secondary metabolite, and effector coding capacity across Cochliobolus pathogens.</title>
        <authorList>
            <person name="Condon B.J."/>
            <person name="Leng Y."/>
            <person name="Wu D."/>
            <person name="Bushley K.E."/>
            <person name="Ohm R.A."/>
            <person name="Otillar R."/>
            <person name="Martin J."/>
            <person name="Schackwitz W."/>
            <person name="Grimwood J."/>
            <person name="MohdZainudin N."/>
            <person name="Xue C."/>
            <person name="Wang R."/>
            <person name="Manning V.A."/>
            <person name="Dhillon B."/>
            <person name="Tu Z.J."/>
            <person name="Steffenson B.J."/>
            <person name="Salamov A."/>
            <person name="Sun H."/>
            <person name="Lowry S."/>
            <person name="LaButti K."/>
            <person name="Han J."/>
            <person name="Copeland A."/>
            <person name="Lindquist E."/>
            <person name="Barry K."/>
            <person name="Schmutz J."/>
            <person name="Baker S.E."/>
            <person name="Ciuffetti L.M."/>
            <person name="Grigoriev I.V."/>
            <person name="Zhong S."/>
            <person name="Turgeon B.G."/>
        </authorList>
    </citation>
    <scope>NUCLEOTIDE SEQUENCE [LARGE SCALE GENOMIC DNA]</scope>
    <source>
        <strain evidence="1 2">ATCC 44560</strain>
    </source>
</reference>
<dbReference type="AlphaFoldDB" id="W6ZBR3"/>
<evidence type="ECO:0000313" key="1">
    <source>
        <dbReference type="EMBL" id="EUC44894.1"/>
    </source>
</evidence>
<evidence type="ECO:0000313" key="2">
    <source>
        <dbReference type="Proteomes" id="UP000054032"/>
    </source>
</evidence>
<dbReference type="HOGENOM" id="CLU_1810710_0_0_1"/>
<keyword evidence="2" id="KW-1185">Reference proteome</keyword>
<name>W6ZBR3_COCMI</name>
<dbReference type="EMBL" id="KI963995">
    <property type="protein sequence ID" value="EUC44894.1"/>
    <property type="molecule type" value="Genomic_DNA"/>
</dbReference>
<feature type="non-terminal residue" evidence="1">
    <location>
        <position position="1"/>
    </location>
</feature>
<protein>
    <submittedName>
        <fullName evidence="1">Uncharacterized protein</fullName>
    </submittedName>
</protein>
<accession>W6ZBR3</accession>
<dbReference type="GeneID" id="19128979"/>
<gene>
    <name evidence="1" type="ORF">COCMIDRAFT_97058</name>
</gene>